<dbReference type="GO" id="GO:0008278">
    <property type="term" value="C:cohesin complex"/>
    <property type="evidence" value="ECO:0007669"/>
    <property type="project" value="InterPro"/>
</dbReference>
<dbReference type="InterPro" id="IPR006910">
    <property type="entry name" value="Rad21_Rec8_N"/>
</dbReference>
<evidence type="ECO:0000256" key="3">
    <source>
        <dbReference type="SAM" id="MobiDB-lite"/>
    </source>
</evidence>
<feature type="region of interest" description="Disordered" evidence="3">
    <location>
        <begin position="255"/>
        <end position="282"/>
    </location>
</feature>
<sequence>MFFDLILLNRQHRARFGLSWLAATRGIKYLTKKNVLEVDLVKLGDDIMEFLCSDSDNPNARFSLRLSSLLVNGTLKIYRQKVVLFIDEVVKVLSTVEPRVLPPVEVTTALAGFPKQPTPIPRQKGTKRRRSEESTPQSEIDKTVAELLADVKIPLPDIGQELSVVQARLDEITLRETHIPPPSQEMTLGEDFGPLGPPPPEESNFFAPKFVRIDRPGAGEFIGFPEPRQLPINKKEPHLNNLLNLYLVTKENEIDDGRKPTDSFQSSEKRSTAKTPPFKLSTTALPIPPLSEQMVIAEEVPQVLPVETEVVSPGSMIPGVARPPTLENADVEPSLVKDLDYITLPSEFQSRELTGSVLTLEQAVVDSVQLWDTTVEARHQEIVNKILVSGRLTLEDLCLKPVSRLNIARAFGDVLVLSRHGYVMLATEEMTTELKFVERGPKMGHLI</sequence>
<evidence type="ECO:0000259" key="4">
    <source>
        <dbReference type="Pfam" id="PF04825"/>
    </source>
</evidence>
<dbReference type="STRING" id="7070.A0A139WAQ8"/>
<dbReference type="PANTHER" id="PTHR12585:SF27">
    <property type="entry name" value="MEIOTIC RECOMBINATION PROTEIN REC8 HOMOLOG"/>
    <property type="match status" value="1"/>
</dbReference>
<dbReference type="PANTHER" id="PTHR12585">
    <property type="entry name" value="SCC1 / RAD21 FAMILY MEMBER"/>
    <property type="match status" value="1"/>
</dbReference>
<dbReference type="GO" id="GO:0005634">
    <property type="term" value="C:nucleus"/>
    <property type="evidence" value="ECO:0007669"/>
    <property type="project" value="UniProtKB-SubCell"/>
</dbReference>
<reference evidence="5 6" key="1">
    <citation type="journal article" date="2008" name="Nature">
        <title>The genome of the model beetle and pest Tribolium castaneum.</title>
        <authorList>
            <consortium name="Tribolium Genome Sequencing Consortium"/>
            <person name="Richards S."/>
            <person name="Gibbs R.A."/>
            <person name="Weinstock G.M."/>
            <person name="Brown S.J."/>
            <person name="Denell R."/>
            <person name="Beeman R.W."/>
            <person name="Gibbs R."/>
            <person name="Beeman R.W."/>
            <person name="Brown S.J."/>
            <person name="Bucher G."/>
            <person name="Friedrich M."/>
            <person name="Grimmelikhuijzen C.J."/>
            <person name="Klingler M."/>
            <person name="Lorenzen M."/>
            <person name="Richards S."/>
            <person name="Roth S."/>
            <person name="Schroder R."/>
            <person name="Tautz D."/>
            <person name="Zdobnov E.M."/>
            <person name="Muzny D."/>
            <person name="Gibbs R.A."/>
            <person name="Weinstock G.M."/>
            <person name="Attaway T."/>
            <person name="Bell S."/>
            <person name="Buhay C.J."/>
            <person name="Chandrabose M.N."/>
            <person name="Chavez D."/>
            <person name="Clerk-Blankenburg K.P."/>
            <person name="Cree A."/>
            <person name="Dao M."/>
            <person name="Davis C."/>
            <person name="Chacko J."/>
            <person name="Dinh H."/>
            <person name="Dugan-Rocha S."/>
            <person name="Fowler G."/>
            <person name="Garner T.T."/>
            <person name="Garnes J."/>
            <person name="Gnirke A."/>
            <person name="Hawes A."/>
            <person name="Hernandez J."/>
            <person name="Hines S."/>
            <person name="Holder M."/>
            <person name="Hume J."/>
            <person name="Jhangiani S.N."/>
            <person name="Joshi V."/>
            <person name="Khan Z.M."/>
            <person name="Jackson L."/>
            <person name="Kovar C."/>
            <person name="Kowis A."/>
            <person name="Lee S."/>
            <person name="Lewis L.R."/>
            <person name="Margolis J."/>
            <person name="Morgan M."/>
            <person name="Nazareth L.V."/>
            <person name="Nguyen N."/>
            <person name="Okwuonu G."/>
            <person name="Parker D."/>
            <person name="Richards S."/>
            <person name="Ruiz S.J."/>
            <person name="Santibanez J."/>
            <person name="Savard J."/>
            <person name="Scherer S.E."/>
            <person name="Schneider B."/>
            <person name="Sodergren E."/>
            <person name="Tautz D."/>
            <person name="Vattahil S."/>
            <person name="Villasana D."/>
            <person name="White C.S."/>
            <person name="Wright R."/>
            <person name="Park Y."/>
            <person name="Beeman R.W."/>
            <person name="Lord J."/>
            <person name="Oppert B."/>
            <person name="Lorenzen M."/>
            <person name="Brown S."/>
            <person name="Wang L."/>
            <person name="Savard J."/>
            <person name="Tautz D."/>
            <person name="Richards S."/>
            <person name="Weinstock G."/>
            <person name="Gibbs R.A."/>
            <person name="Liu Y."/>
            <person name="Worley K."/>
            <person name="Weinstock G."/>
            <person name="Elsik C.G."/>
            <person name="Reese J.T."/>
            <person name="Elhaik E."/>
            <person name="Landan G."/>
            <person name="Graur D."/>
            <person name="Arensburger P."/>
            <person name="Atkinson P."/>
            <person name="Beeman R.W."/>
            <person name="Beidler J."/>
            <person name="Brown S.J."/>
            <person name="Demuth J.P."/>
            <person name="Drury D.W."/>
            <person name="Du Y.Z."/>
            <person name="Fujiwara H."/>
            <person name="Lorenzen M."/>
            <person name="Maselli V."/>
            <person name="Osanai M."/>
            <person name="Park Y."/>
            <person name="Robertson H.M."/>
            <person name="Tu Z."/>
            <person name="Wang J.J."/>
            <person name="Wang S."/>
            <person name="Richards S."/>
            <person name="Song H."/>
            <person name="Zhang L."/>
            <person name="Sodergren E."/>
            <person name="Werner D."/>
            <person name="Stanke M."/>
            <person name="Morgenstern B."/>
            <person name="Solovyev V."/>
            <person name="Kosarev P."/>
            <person name="Brown G."/>
            <person name="Chen H.C."/>
            <person name="Ermolaeva O."/>
            <person name="Hlavina W."/>
            <person name="Kapustin Y."/>
            <person name="Kiryutin B."/>
            <person name="Kitts P."/>
            <person name="Maglott D."/>
            <person name="Pruitt K."/>
            <person name="Sapojnikov V."/>
            <person name="Souvorov A."/>
            <person name="Mackey A.J."/>
            <person name="Waterhouse R.M."/>
            <person name="Wyder S."/>
            <person name="Zdobnov E.M."/>
            <person name="Zdobnov E.M."/>
            <person name="Wyder S."/>
            <person name="Kriventseva E.V."/>
            <person name="Kadowaki T."/>
            <person name="Bork P."/>
            <person name="Aranda M."/>
            <person name="Bao R."/>
            <person name="Beermann A."/>
            <person name="Berns N."/>
            <person name="Bolognesi R."/>
            <person name="Bonneton F."/>
            <person name="Bopp D."/>
            <person name="Brown S.J."/>
            <person name="Bucher G."/>
            <person name="Butts T."/>
            <person name="Chaumot A."/>
            <person name="Denell R.E."/>
            <person name="Ferrier D.E."/>
            <person name="Friedrich M."/>
            <person name="Gordon C.M."/>
            <person name="Jindra M."/>
            <person name="Klingler M."/>
            <person name="Lan Q."/>
            <person name="Lattorff H.M."/>
            <person name="Laudet V."/>
            <person name="von Levetsow C."/>
            <person name="Liu Z."/>
            <person name="Lutz R."/>
            <person name="Lynch J.A."/>
            <person name="da Fonseca R.N."/>
            <person name="Posnien N."/>
            <person name="Reuter R."/>
            <person name="Roth S."/>
            <person name="Savard J."/>
            <person name="Schinko J.B."/>
            <person name="Schmitt C."/>
            <person name="Schoppmeier M."/>
            <person name="Schroder R."/>
            <person name="Shippy T.D."/>
            <person name="Simonnet F."/>
            <person name="Marques-Souza H."/>
            <person name="Tautz D."/>
            <person name="Tomoyasu Y."/>
            <person name="Trauner J."/>
            <person name="Van der Zee M."/>
            <person name="Vervoort M."/>
            <person name="Wittkopp N."/>
            <person name="Wimmer E.A."/>
            <person name="Yang X."/>
            <person name="Jones A.K."/>
            <person name="Sattelle D.B."/>
            <person name="Ebert P.R."/>
            <person name="Nelson D."/>
            <person name="Scott J.G."/>
            <person name="Beeman R.W."/>
            <person name="Muthukrishnan S."/>
            <person name="Kramer K.J."/>
            <person name="Arakane Y."/>
            <person name="Beeman R.W."/>
            <person name="Zhu Q."/>
            <person name="Hogenkamp D."/>
            <person name="Dixit R."/>
            <person name="Oppert B."/>
            <person name="Jiang H."/>
            <person name="Zou Z."/>
            <person name="Marshall J."/>
            <person name="Elpidina E."/>
            <person name="Vinokurov K."/>
            <person name="Oppert C."/>
            <person name="Zou Z."/>
            <person name="Evans J."/>
            <person name="Lu Z."/>
            <person name="Zhao P."/>
            <person name="Sumathipala N."/>
            <person name="Altincicek B."/>
            <person name="Vilcinskas A."/>
            <person name="Williams M."/>
            <person name="Hultmark D."/>
            <person name="Hetru C."/>
            <person name="Jiang H."/>
            <person name="Grimmelikhuijzen C.J."/>
            <person name="Hauser F."/>
            <person name="Cazzamali G."/>
            <person name="Williamson M."/>
            <person name="Park Y."/>
            <person name="Li B."/>
            <person name="Tanaka Y."/>
            <person name="Predel R."/>
            <person name="Neupert S."/>
            <person name="Schachtner J."/>
            <person name="Verleyen P."/>
            <person name="Raible F."/>
            <person name="Bork P."/>
            <person name="Friedrich M."/>
            <person name="Walden K.K."/>
            <person name="Robertson H.M."/>
            <person name="Angeli S."/>
            <person name="Foret S."/>
            <person name="Bucher G."/>
            <person name="Schuetz S."/>
            <person name="Maleszka R."/>
            <person name="Wimmer E.A."/>
            <person name="Beeman R.W."/>
            <person name="Lorenzen M."/>
            <person name="Tomoyasu Y."/>
            <person name="Miller S.C."/>
            <person name="Grossmann D."/>
            <person name="Bucher G."/>
        </authorList>
    </citation>
    <scope>NUCLEOTIDE SEQUENCE [LARGE SCALE GENOMIC DNA]</scope>
    <source>
        <strain evidence="5 6">Georgia GA2</strain>
    </source>
</reference>
<feature type="compositionally biased region" description="Basic and acidic residues" evidence="3">
    <location>
        <begin position="255"/>
        <end position="271"/>
    </location>
</feature>
<organism evidence="5 6">
    <name type="scientific">Tribolium castaneum</name>
    <name type="common">Red flour beetle</name>
    <dbReference type="NCBI Taxonomy" id="7070"/>
    <lineage>
        <taxon>Eukaryota</taxon>
        <taxon>Metazoa</taxon>
        <taxon>Ecdysozoa</taxon>
        <taxon>Arthropoda</taxon>
        <taxon>Hexapoda</taxon>
        <taxon>Insecta</taxon>
        <taxon>Pterygota</taxon>
        <taxon>Neoptera</taxon>
        <taxon>Endopterygota</taxon>
        <taxon>Coleoptera</taxon>
        <taxon>Polyphaga</taxon>
        <taxon>Cucujiformia</taxon>
        <taxon>Tenebrionidae</taxon>
        <taxon>Tenebrionidae incertae sedis</taxon>
        <taxon>Tribolium</taxon>
    </lineage>
</organism>
<protein>
    <recommendedName>
        <fullName evidence="4">Rad21/Rec8-like protein N-terminal domain-containing protein</fullName>
    </recommendedName>
</protein>
<accession>A0A139WAQ8</accession>
<evidence type="ECO:0000256" key="1">
    <source>
        <dbReference type="ARBA" id="ARBA00004123"/>
    </source>
</evidence>
<dbReference type="GO" id="GO:0007062">
    <property type="term" value="P:sister chromatid cohesion"/>
    <property type="evidence" value="ECO:0007669"/>
    <property type="project" value="InterPro"/>
</dbReference>
<keyword evidence="6" id="KW-1185">Reference proteome</keyword>
<dbReference type="EMBL" id="KQ971380">
    <property type="protein sequence ID" value="KYB25008.1"/>
    <property type="molecule type" value="Genomic_DNA"/>
</dbReference>
<dbReference type="Proteomes" id="UP000007266">
    <property type="component" value="Linkage group 10"/>
</dbReference>
<comment type="subcellular location">
    <subcellularLocation>
        <location evidence="1">Nucleus</location>
    </subcellularLocation>
</comment>
<dbReference type="InParanoid" id="A0A139WAQ8"/>
<dbReference type="AlphaFoldDB" id="A0A139WAQ8"/>
<gene>
    <name evidence="5" type="primary">AUGUSTUS-3.0.2_31410</name>
    <name evidence="5" type="ORF">TcasGA2_TC031410</name>
</gene>
<evidence type="ECO:0000256" key="2">
    <source>
        <dbReference type="ARBA" id="ARBA00023242"/>
    </source>
</evidence>
<keyword evidence="2" id="KW-0539">Nucleus</keyword>
<proteinExistence type="predicted"/>
<evidence type="ECO:0000313" key="5">
    <source>
        <dbReference type="EMBL" id="KYB25008.1"/>
    </source>
</evidence>
<evidence type="ECO:0000313" key="6">
    <source>
        <dbReference type="Proteomes" id="UP000007266"/>
    </source>
</evidence>
<feature type="region of interest" description="Disordered" evidence="3">
    <location>
        <begin position="112"/>
        <end position="141"/>
    </location>
</feature>
<reference evidence="5 6" key="2">
    <citation type="journal article" date="2010" name="Nucleic Acids Res.">
        <title>BeetleBase in 2010: revisions to provide comprehensive genomic information for Tribolium castaneum.</title>
        <authorList>
            <person name="Kim H.S."/>
            <person name="Murphy T."/>
            <person name="Xia J."/>
            <person name="Caragea D."/>
            <person name="Park Y."/>
            <person name="Beeman R.W."/>
            <person name="Lorenzen M.D."/>
            <person name="Butcher S."/>
            <person name="Manak J.R."/>
            <person name="Brown S.J."/>
        </authorList>
    </citation>
    <scope>GENOME REANNOTATION</scope>
    <source>
        <strain evidence="5 6">Georgia GA2</strain>
    </source>
</reference>
<feature type="domain" description="Rad21/Rec8-like protein N-terminal" evidence="4">
    <location>
        <begin position="1"/>
        <end position="97"/>
    </location>
</feature>
<dbReference type="InterPro" id="IPR039781">
    <property type="entry name" value="Rad21/Rec8-like"/>
</dbReference>
<dbReference type="Pfam" id="PF04825">
    <property type="entry name" value="Rad21_Rec8_N"/>
    <property type="match status" value="1"/>
</dbReference>
<name>A0A139WAQ8_TRICA</name>